<gene>
    <name evidence="2" type="ORF">GCM10008938_51870</name>
</gene>
<sequence>MKFNPVSWLTLMFLSGWATAETTAVLSPPWATQAVPNIEKLHDSAICELPTSPMAYINGKRDPDLLEAIEKDLKITLVSSDLKTNDYSCILYVGTDLMATQQGDTYLATLEFEVIYNDLIIKEVLPAKSSPYNNVPTVLNGRHQFSIPIYRDFLTFTGKYTPEGFKAAVLDAQKQLFNRFYAEWRENALGR</sequence>
<accession>A0ABQ2DJH3</accession>
<dbReference type="EMBL" id="BMOD01000051">
    <property type="protein sequence ID" value="GGJ59351.1"/>
    <property type="molecule type" value="Genomic_DNA"/>
</dbReference>
<dbReference type="Proteomes" id="UP000632222">
    <property type="component" value="Unassembled WGS sequence"/>
</dbReference>
<feature type="signal peptide" evidence="1">
    <location>
        <begin position="1"/>
        <end position="20"/>
    </location>
</feature>
<feature type="chain" id="PRO_5046927833" evidence="1">
    <location>
        <begin position="21"/>
        <end position="191"/>
    </location>
</feature>
<keyword evidence="3" id="KW-1185">Reference proteome</keyword>
<protein>
    <submittedName>
        <fullName evidence="2">Uncharacterized protein</fullName>
    </submittedName>
</protein>
<evidence type="ECO:0000256" key="1">
    <source>
        <dbReference type="SAM" id="SignalP"/>
    </source>
</evidence>
<reference evidence="3" key="1">
    <citation type="journal article" date="2019" name="Int. J. Syst. Evol. Microbiol.">
        <title>The Global Catalogue of Microorganisms (GCM) 10K type strain sequencing project: providing services to taxonomists for standard genome sequencing and annotation.</title>
        <authorList>
            <consortium name="The Broad Institute Genomics Platform"/>
            <consortium name="The Broad Institute Genome Sequencing Center for Infectious Disease"/>
            <person name="Wu L."/>
            <person name="Ma J."/>
        </authorList>
    </citation>
    <scope>NUCLEOTIDE SEQUENCE [LARGE SCALE GENOMIC DNA]</scope>
    <source>
        <strain evidence="3">JCM 14370</strain>
    </source>
</reference>
<keyword evidence="1" id="KW-0732">Signal</keyword>
<comment type="caution">
    <text evidence="2">The sequence shown here is derived from an EMBL/GenBank/DDBJ whole genome shotgun (WGS) entry which is preliminary data.</text>
</comment>
<name>A0ABQ2DJH3_9DEIO</name>
<proteinExistence type="predicted"/>
<evidence type="ECO:0000313" key="2">
    <source>
        <dbReference type="EMBL" id="GGJ59351.1"/>
    </source>
</evidence>
<organism evidence="2 3">
    <name type="scientific">Deinococcus roseus</name>
    <dbReference type="NCBI Taxonomy" id="392414"/>
    <lineage>
        <taxon>Bacteria</taxon>
        <taxon>Thermotogati</taxon>
        <taxon>Deinococcota</taxon>
        <taxon>Deinococci</taxon>
        <taxon>Deinococcales</taxon>
        <taxon>Deinococcaceae</taxon>
        <taxon>Deinococcus</taxon>
    </lineage>
</organism>
<dbReference type="RefSeq" id="WP_189009384.1">
    <property type="nucleotide sequence ID" value="NZ_BMOD01000051.1"/>
</dbReference>
<evidence type="ECO:0000313" key="3">
    <source>
        <dbReference type="Proteomes" id="UP000632222"/>
    </source>
</evidence>